<dbReference type="Proteomes" id="UP000077405">
    <property type="component" value="Chromosome"/>
</dbReference>
<dbReference type="Gene3D" id="3.90.180.10">
    <property type="entry name" value="Medium-chain alcohol dehydrogenases, catalytic domain"/>
    <property type="match status" value="1"/>
</dbReference>
<evidence type="ECO:0000259" key="3">
    <source>
        <dbReference type="SMART" id="SM00829"/>
    </source>
</evidence>
<dbReference type="KEGG" id="ahu:A6A40_06020"/>
<dbReference type="SMART" id="SM00829">
    <property type="entry name" value="PKS_ER"/>
    <property type="match status" value="1"/>
</dbReference>
<dbReference type="CDD" id="cd05276">
    <property type="entry name" value="p53_inducible_oxidoreductase"/>
    <property type="match status" value="1"/>
</dbReference>
<dbReference type="Pfam" id="PF00107">
    <property type="entry name" value="ADH_zinc_N"/>
    <property type="match status" value="1"/>
</dbReference>
<dbReference type="InterPro" id="IPR020843">
    <property type="entry name" value="ER"/>
</dbReference>
<dbReference type="GO" id="GO:0070402">
    <property type="term" value="F:NADPH binding"/>
    <property type="evidence" value="ECO:0007669"/>
    <property type="project" value="TreeGrafter"/>
</dbReference>
<reference evidence="4 5" key="1">
    <citation type="journal article" date="2013" name="Int. J. Syst. Evol. Microbiol.">
        <title>Azospirillum humicireducens sp. nov., a nitrogen-fixing bacterium isolated from a microbial fuel cell.</title>
        <authorList>
            <person name="Zhou S."/>
            <person name="Han L."/>
            <person name="Wang Y."/>
            <person name="Yang G."/>
            <person name="Zhuang L."/>
            <person name="Hu P."/>
        </authorList>
    </citation>
    <scope>NUCLEOTIDE SEQUENCE [LARGE SCALE GENOMIC DNA]</scope>
    <source>
        <strain evidence="4 5">SgZ-5</strain>
    </source>
</reference>
<keyword evidence="2" id="KW-0560">Oxidoreductase</keyword>
<dbReference type="GO" id="GO:0016651">
    <property type="term" value="F:oxidoreductase activity, acting on NAD(P)H"/>
    <property type="evidence" value="ECO:0007669"/>
    <property type="project" value="TreeGrafter"/>
</dbReference>
<protein>
    <submittedName>
        <fullName evidence="4">NAD(P)H-quinone oxidoreductase</fullName>
    </submittedName>
</protein>
<dbReference type="SUPFAM" id="SSF50129">
    <property type="entry name" value="GroES-like"/>
    <property type="match status" value="1"/>
</dbReference>
<dbReference type="InterPro" id="IPR011032">
    <property type="entry name" value="GroES-like_sf"/>
</dbReference>
<dbReference type="AlphaFoldDB" id="A0A160JF54"/>
<dbReference type="Pfam" id="PF08240">
    <property type="entry name" value="ADH_N"/>
    <property type="match status" value="1"/>
</dbReference>
<accession>A0A160JF54</accession>
<dbReference type="RefSeq" id="WP_063634598.1">
    <property type="nucleotide sequence ID" value="NZ_CP015285.1"/>
</dbReference>
<dbReference type="Gene3D" id="3.40.50.720">
    <property type="entry name" value="NAD(P)-binding Rossmann-like Domain"/>
    <property type="match status" value="1"/>
</dbReference>
<feature type="domain" description="Enoyl reductase (ER)" evidence="3">
    <location>
        <begin position="18"/>
        <end position="331"/>
    </location>
</feature>
<dbReference type="OrthoDB" id="9780520at2"/>
<evidence type="ECO:0000313" key="4">
    <source>
        <dbReference type="EMBL" id="ANC91495.1"/>
    </source>
</evidence>
<dbReference type="InterPro" id="IPR013154">
    <property type="entry name" value="ADH-like_N"/>
</dbReference>
<name>A0A160JF54_9PROT</name>
<dbReference type="STRING" id="1226968.A6A40_06020"/>
<dbReference type="PANTHER" id="PTHR48106">
    <property type="entry name" value="QUINONE OXIDOREDUCTASE PIG3-RELATED"/>
    <property type="match status" value="1"/>
</dbReference>
<evidence type="ECO:0000256" key="2">
    <source>
        <dbReference type="ARBA" id="ARBA00023002"/>
    </source>
</evidence>
<keyword evidence="1" id="KW-0521">NADP</keyword>
<evidence type="ECO:0000313" key="5">
    <source>
        <dbReference type="Proteomes" id="UP000077405"/>
    </source>
</evidence>
<organism evidence="4 5">
    <name type="scientific">Azospirillum humicireducens</name>
    <dbReference type="NCBI Taxonomy" id="1226968"/>
    <lineage>
        <taxon>Bacteria</taxon>
        <taxon>Pseudomonadati</taxon>
        <taxon>Pseudomonadota</taxon>
        <taxon>Alphaproteobacteria</taxon>
        <taxon>Rhodospirillales</taxon>
        <taxon>Azospirillaceae</taxon>
        <taxon>Azospirillum</taxon>
    </lineage>
</organism>
<dbReference type="SUPFAM" id="SSF51735">
    <property type="entry name" value="NAD(P)-binding Rossmann-fold domains"/>
    <property type="match status" value="1"/>
</dbReference>
<keyword evidence="5" id="KW-1185">Reference proteome</keyword>
<gene>
    <name evidence="4" type="ORF">A6A40_06020</name>
</gene>
<dbReference type="InterPro" id="IPR036291">
    <property type="entry name" value="NAD(P)-bd_dom_sf"/>
</dbReference>
<dbReference type="NCBIfam" id="TIGR02824">
    <property type="entry name" value="quinone_pig3"/>
    <property type="match status" value="1"/>
</dbReference>
<sequence>MGLALPDSMRCVEITQPGGPEVLHPTRRPAPVPGPGEILVEVAAAGVNRPDTLQRQGRYDPPPGASDLPGLELSGTVIAIGEGVESWASGDRVCALVAGGGYAEYCAVPAVQALPVPGPLSMVEAAAVPETFFTVWTNVFERGALKRGETLLVHGGSSGIGTTAIQLAKAFGATVFTTAGSDDKCRACEQLGADRAINYRTEDFAAVIREATGGRGVDVVLDMVGGDYIARDIDIMAIDGRHVSIAFLQGAKVSLNMAPVMTKRLTLTGSTLRARPVSEKGRIAAALREHVWPLLESGGIKPQIHCTFPLDEAAEAHRLMESSAHIGKIVLTVGADPV</sequence>
<proteinExistence type="predicted"/>
<dbReference type="EMBL" id="CP015285">
    <property type="protein sequence ID" value="ANC91495.1"/>
    <property type="molecule type" value="Genomic_DNA"/>
</dbReference>
<dbReference type="InterPro" id="IPR013149">
    <property type="entry name" value="ADH-like_C"/>
</dbReference>
<dbReference type="PANTHER" id="PTHR48106:SF8">
    <property type="entry name" value="OS02G0805600 PROTEIN"/>
    <property type="match status" value="1"/>
</dbReference>
<evidence type="ECO:0000256" key="1">
    <source>
        <dbReference type="ARBA" id="ARBA00022857"/>
    </source>
</evidence>
<dbReference type="InterPro" id="IPR014189">
    <property type="entry name" value="Quinone_OxRdtase_PIG3"/>
</dbReference>